<dbReference type="GO" id="GO:0010333">
    <property type="term" value="F:terpene synthase activity"/>
    <property type="evidence" value="ECO:0007669"/>
    <property type="project" value="InterPro"/>
</dbReference>
<evidence type="ECO:0000256" key="1">
    <source>
        <dbReference type="ARBA" id="ARBA00001946"/>
    </source>
</evidence>
<comment type="cofactor">
    <cofactor evidence="1">
        <name>Mg(2+)</name>
        <dbReference type="ChEBI" id="CHEBI:18420"/>
    </cofactor>
</comment>
<dbReference type="GO" id="GO:0016114">
    <property type="term" value="P:terpenoid biosynthetic process"/>
    <property type="evidence" value="ECO:0007669"/>
    <property type="project" value="InterPro"/>
</dbReference>
<keyword evidence="2" id="KW-0479">Metal-binding</keyword>
<dbReference type="Gene3D" id="1.10.600.10">
    <property type="entry name" value="Farnesyl Diphosphate Synthase"/>
    <property type="match status" value="2"/>
</dbReference>
<feature type="domain" description="Terpene synthase metal-binding" evidence="4">
    <location>
        <begin position="2"/>
        <end position="99"/>
    </location>
</feature>
<comment type="caution">
    <text evidence="5">The sequence shown here is derived from an EMBL/GenBank/DDBJ whole genome shotgun (WGS) entry which is preliminary data.</text>
</comment>
<dbReference type="InterPro" id="IPR005630">
    <property type="entry name" value="Terpene_synthase_metal-bd"/>
</dbReference>
<dbReference type="InterPro" id="IPR008949">
    <property type="entry name" value="Isoprenoid_synthase_dom_sf"/>
</dbReference>
<proteinExistence type="predicted"/>
<reference evidence="5 6" key="1">
    <citation type="journal article" date="2018" name="PLoS Genet.">
        <title>Population sequencing reveals clonal diversity and ancestral inbreeding in the grapevine cultivar Chardonnay.</title>
        <authorList>
            <person name="Roach M.J."/>
            <person name="Johnson D.L."/>
            <person name="Bohlmann J."/>
            <person name="van Vuuren H.J."/>
            <person name="Jones S.J."/>
            <person name="Pretorius I.S."/>
            <person name="Schmidt S.A."/>
            <person name="Borneman A.R."/>
        </authorList>
    </citation>
    <scope>NUCLEOTIDE SEQUENCE [LARGE SCALE GENOMIC DNA]</scope>
    <source>
        <strain evidence="6">cv. Chardonnay</strain>
        <tissue evidence="5">Leaf</tissue>
    </source>
</reference>
<evidence type="ECO:0000313" key="6">
    <source>
        <dbReference type="Proteomes" id="UP000288805"/>
    </source>
</evidence>
<dbReference type="Pfam" id="PF03936">
    <property type="entry name" value="Terpene_synth_C"/>
    <property type="match status" value="2"/>
</dbReference>
<dbReference type="GO" id="GO:0000287">
    <property type="term" value="F:magnesium ion binding"/>
    <property type="evidence" value="ECO:0007669"/>
    <property type="project" value="InterPro"/>
</dbReference>
<dbReference type="EMBL" id="QGNW01001540">
    <property type="protein sequence ID" value="RVW37342.1"/>
    <property type="molecule type" value="Genomic_DNA"/>
</dbReference>
<evidence type="ECO:0000256" key="2">
    <source>
        <dbReference type="ARBA" id="ARBA00022723"/>
    </source>
</evidence>
<evidence type="ECO:0000313" key="5">
    <source>
        <dbReference type="EMBL" id="RVW37342.1"/>
    </source>
</evidence>
<name>A0A438DPH1_VITVI</name>
<sequence length="280" mass="31643">MLLWILGVYFEPQFFFARRILTKVIAMTSIIDDIYDVYGTLEELELFTEAVERWDISAIDQLPEYMRVCYQALLYVYSEIEEEMAKEGRSYRLYYAKEAQMASSATNSNHGGVHACGVSYLCILNAGDHIVCWNGRCCDKESFDWIFSKPKIVRASAIVCRLMDDMVSHKFEQKRGHVASAVECYMKQHALWVVIFIIYNAPCDGANLSVGFSLEGAVCFSSNGKLAAELTAYCMHVAPAHVGRHFHYGVKDKSQSHLTCGQETNYPILIDSACEKSALL</sequence>
<dbReference type="Proteomes" id="UP000288805">
    <property type="component" value="Unassembled WGS sequence"/>
</dbReference>
<dbReference type="InterPro" id="IPR050148">
    <property type="entry name" value="Terpene_synthase-like"/>
</dbReference>
<evidence type="ECO:0000259" key="4">
    <source>
        <dbReference type="Pfam" id="PF03936"/>
    </source>
</evidence>
<protein>
    <submittedName>
        <fullName evidence="5">(-)-germacrene D synthase</fullName>
    </submittedName>
</protein>
<feature type="domain" description="Terpene synthase metal-binding" evidence="4">
    <location>
        <begin position="134"/>
        <end position="190"/>
    </location>
</feature>
<dbReference type="PANTHER" id="PTHR31225">
    <property type="entry name" value="OS04G0344100 PROTEIN-RELATED"/>
    <property type="match status" value="1"/>
</dbReference>
<dbReference type="AlphaFoldDB" id="A0A438DPH1"/>
<organism evidence="5 6">
    <name type="scientific">Vitis vinifera</name>
    <name type="common">Grape</name>
    <dbReference type="NCBI Taxonomy" id="29760"/>
    <lineage>
        <taxon>Eukaryota</taxon>
        <taxon>Viridiplantae</taxon>
        <taxon>Streptophyta</taxon>
        <taxon>Embryophyta</taxon>
        <taxon>Tracheophyta</taxon>
        <taxon>Spermatophyta</taxon>
        <taxon>Magnoliopsida</taxon>
        <taxon>eudicotyledons</taxon>
        <taxon>Gunneridae</taxon>
        <taxon>Pentapetalae</taxon>
        <taxon>rosids</taxon>
        <taxon>Vitales</taxon>
        <taxon>Vitaceae</taxon>
        <taxon>Viteae</taxon>
        <taxon>Vitis</taxon>
    </lineage>
</organism>
<dbReference type="SUPFAM" id="SSF48576">
    <property type="entry name" value="Terpenoid synthases"/>
    <property type="match status" value="1"/>
</dbReference>
<gene>
    <name evidence="5" type="primary">VIT_19s0014g04930_10</name>
    <name evidence="5" type="ORF">CK203_087686</name>
</gene>
<evidence type="ECO:0000256" key="3">
    <source>
        <dbReference type="ARBA" id="ARBA00023239"/>
    </source>
</evidence>
<keyword evidence="3" id="KW-0456">Lyase</keyword>
<accession>A0A438DPH1</accession>
<dbReference type="PANTHER" id="PTHR31225:SF221">
    <property type="entry name" value="(-)-GERMACRENE D SYNTHASE"/>
    <property type="match status" value="1"/>
</dbReference>